<protein>
    <recommendedName>
        <fullName evidence="1">GST N-terminal domain-containing protein</fullName>
    </recommendedName>
</protein>
<dbReference type="SUPFAM" id="SSF52833">
    <property type="entry name" value="Thioredoxin-like"/>
    <property type="match status" value="1"/>
</dbReference>
<dbReference type="AlphaFoldDB" id="A0A8H5LZE3"/>
<evidence type="ECO:0000313" key="3">
    <source>
        <dbReference type="Proteomes" id="UP000559256"/>
    </source>
</evidence>
<dbReference type="PROSITE" id="PS50404">
    <property type="entry name" value="GST_NTER"/>
    <property type="match status" value="1"/>
</dbReference>
<name>A0A8H5LZE3_9AGAR</name>
<dbReference type="InterPro" id="IPR004045">
    <property type="entry name" value="Glutathione_S-Trfase_N"/>
</dbReference>
<dbReference type="InterPro" id="IPR036282">
    <property type="entry name" value="Glutathione-S-Trfase_C_sf"/>
</dbReference>
<dbReference type="OrthoDB" id="412788at2759"/>
<dbReference type="Gene3D" id="1.20.1050.10">
    <property type="match status" value="1"/>
</dbReference>
<evidence type="ECO:0000259" key="1">
    <source>
        <dbReference type="PROSITE" id="PS50404"/>
    </source>
</evidence>
<dbReference type="Proteomes" id="UP000559256">
    <property type="component" value="Unassembled WGS sequence"/>
</dbReference>
<evidence type="ECO:0000313" key="2">
    <source>
        <dbReference type="EMBL" id="KAF5375009.1"/>
    </source>
</evidence>
<comment type="caution">
    <text evidence="2">The sequence shown here is derived from an EMBL/GenBank/DDBJ whole genome shotgun (WGS) entry which is preliminary data.</text>
</comment>
<dbReference type="EMBL" id="JAACJM010000001">
    <property type="protein sequence ID" value="KAF5375009.1"/>
    <property type="molecule type" value="Genomic_DNA"/>
</dbReference>
<gene>
    <name evidence="2" type="ORF">D9758_000305</name>
</gene>
<sequence>MSAIPKAVLYYYPLSVWSSATLLALEEKGYGDNDVDLKIVDLCKSYRSLRLNDSQGEIAKGENYGPPFLRLNAKARVPTLVVPLQKTLGEDVESRYKAITETKAIIGFLDKSRSPLSRTNTTSDAPAPSLMPASIAFLATSKTIVEEILHSEQNDPNNLTYVNARDDTSLRVLSESLLPYFKGRQEALAGYLADPESRVTDKVKNFWRTKKEAIDALMAVYEKGDKSESELSDDDKAKRKEFFTTAKSVWEEHLAKVLLKLNSEIIGPYALGEQYSIADPHLAAWLTRIVMLAGGSAEDNGSTVISKLESHIGNGLAIPKIRAVAVAGEEAVSKSKLAEYWDAMKERNSWQKVYSNGLH</sequence>
<dbReference type="CDD" id="cd00570">
    <property type="entry name" value="GST_N_family"/>
    <property type="match status" value="1"/>
</dbReference>
<dbReference type="Gene3D" id="3.40.30.10">
    <property type="entry name" value="Glutaredoxin"/>
    <property type="match status" value="1"/>
</dbReference>
<proteinExistence type="predicted"/>
<reference evidence="2 3" key="1">
    <citation type="journal article" date="2020" name="ISME J.">
        <title>Uncovering the hidden diversity of litter-decomposition mechanisms in mushroom-forming fungi.</title>
        <authorList>
            <person name="Floudas D."/>
            <person name="Bentzer J."/>
            <person name="Ahren D."/>
            <person name="Johansson T."/>
            <person name="Persson P."/>
            <person name="Tunlid A."/>
        </authorList>
    </citation>
    <scope>NUCLEOTIDE SEQUENCE [LARGE SCALE GENOMIC DNA]</scope>
    <source>
        <strain evidence="2 3">CBS 291.85</strain>
    </source>
</reference>
<accession>A0A8H5LZE3</accession>
<feature type="domain" description="GST N-terminal" evidence="1">
    <location>
        <begin position="5"/>
        <end position="117"/>
    </location>
</feature>
<dbReference type="InterPro" id="IPR036249">
    <property type="entry name" value="Thioredoxin-like_sf"/>
</dbReference>
<keyword evidence="3" id="KW-1185">Reference proteome</keyword>
<organism evidence="2 3">
    <name type="scientific">Tetrapyrgos nigripes</name>
    <dbReference type="NCBI Taxonomy" id="182062"/>
    <lineage>
        <taxon>Eukaryota</taxon>
        <taxon>Fungi</taxon>
        <taxon>Dikarya</taxon>
        <taxon>Basidiomycota</taxon>
        <taxon>Agaricomycotina</taxon>
        <taxon>Agaricomycetes</taxon>
        <taxon>Agaricomycetidae</taxon>
        <taxon>Agaricales</taxon>
        <taxon>Marasmiineae</taxon>
        <taxon>Marasmiaceae</taxon>
        <taxon>Tetrapyrgos</taxon>
    </lineage>
</organism>
<dbReference type="SUPFAM" id="SSF47616">
    <property type="entry name" value="GST C-terminal domain-like"/>
    <property type="match status" value="1"/>
</dbReference>